<organism evidence="1 2">
    <name type="scientific">Cirrhinus mrigala</name>
    <name type="common">Mrigala</name>
    <dbReference type="NCBI Taxonomy" id="683832"/>
    <lineage>
        <taxon>Eukaryota</taxon>
        <taxon>Metazoa</taxon>
        <taxon>Chordata</taxon>
        <taxon>Craniata</taxon>
        <taxon>Vertebrata</taxon>
        <taxon>Euteleostomi</taxon>
        <taxon>Actinopterygii</taxon>
        <taxon>Neopterygii</taxon>
        <taxon>Teleostei</taxon>
        <taxon>Ostariophysi</taxon>
        <taxon>Cypriniformes</taxon>
        <taxon>Cyprinidae</taxon>
        <taxon>Labeoninae</taxon>
        <taxon>Labeonini</taxon>
        <taxon>Cirrhinus</taxon>
    </lineage>
</organism>
<dbReference type="Proteomes" id="UP001529510">
    <property type="component" value="Unassembled WGS sequence"/>
</dbReference>
<feature type="non-terminal residue" evidence="1">
    <location>
        <position position="1"/>
    </location>
</feature>
<evidence type="ECO:0000313" key="1">
    <source>
        <dbReference type="EMBL" id="KAL0190972.1"/>
    </source>
</evidence>
<gene>
    <name evidence="1" type="ORF">M9458_013670</name>
</gene>
<accession>A0ABD0QXL6</accession>
<protein>
    <submittedName>
        <fullName evidence="1">Uncharacterized protein</fullName>
    </submittedName>
</protein>
<proteinExistence type="predicted"/>
<comment type="caution">
    <text evidence="1">The sequence shown here is derived from an EMBL/GenBank/DDBJ whole genome shotgun (WGS) entry which is preliminary data.</text>
</comment>
<dbReference type="AlphaFoldDB" id="A0ABD0QXL6"/>
<sequence>TNTLYTYEDLNGDLPIETFYKMVFEHDKVFNASLSFLKLLRWRSRKRITL</sequence>
<name>A0ABD0QXL6_CIRMR</name>
<keyword evidence="2" id="KW-1185">Reference proteome</keyword>
<reference evidence="1 2" key="1">
    <citation type="submission" date="2024-05" db="EMBL/GenBank/DDBJ databases">
        <title>Genome sequencing and assembly of Indian major carp, Cirrhinus mrigala (Hamilton, 1822).</title>
        <authorList>
            <person name="Mohindra V."/>
            <person name="Chowdhury L.M."/>
            <person name="Lal K."/>
            <person name="Jena J.K."/>
        </authorList>
    </citation>
    <scope>NUCLEOTIDE SEQUENCE [LARGE SCALE GENOMIC DNA]</scope>
    <source>
        <strain evidence="1">CM1030</strain>
        <tissue evidence="1">Blood</tissue>
    </source>
</reference>
<dbReference type="EMBL" id="JAMKFB020000006">
    <property type="protein sequence ID" value="KAL0190972.1"/>
    <property type="molecule type" value="Genomic_DNA"/>
</dbReference>
<evidence type="ECO:0000313" key="2">
    <source>
        <dbReference type="Proteomes" id="UP001529510"/>
    </source>
</evidence>